<evidence type="ECO:0000256" key="4">
    <source>
        <dbReference type="ARBA" id="ARBA00022741"/>
    </source>
</evidence>
<dbReference type="PANTHER" id="PTHR43776:SF7">
    <property type="entry name" value="D,D-DIPEPTIDE TRANSPORT ATP-BINDING PROTEIN DDPF-RELATED"/>
    <property type="match status" value="1"/>
</dbReference>
<dbReference type="PANTHER" id="PTHR43776">
    <property type="entry name" value="TRANSPORT ATP-BINDING PROTEIN"/>
    <property type="match status" value="1"/>
</dbReference>
<organism evidence="7 8">
    <name type="scientific">Fodinicurvata halophila</name>
    <dbReference type="NCBI Taxonomy" id="1419723"/>
    <lineage>
        <taxon>Bacteria</taxon>
        <taxon>Pseudomonadati</taxon>
        <taxon>Pseudomonadota</taxon>
        <taxon>Alphaproteobacteria</taxon>
        <taxon>Rhodospirillales</taxon>
        <taxon>Rhodovibrionaceae</taxon>
        <taxon>Fodinicurvata</taxon>
    </lineage>
</organism>
<dbReference type="InterPro" id="IPR003439">
    <property type="entry name" value="ABC_transporter-like_ATP-bd"/>
</dbReference>
<evidence type="ECO:0000259" key="6">
    <source>
        <dbReference type="PROSITE" id="PS50893"/>
    </source>
</evidence>
<dbReference type="PROSITE" id="PS00211">
    <property type="entry name" value="ABC_TRANSPORTER_1"/>
    <property type="match status" value="1"/>
</dbReference>
<dbReference type="GO" id="GO:0005524">
    <property type="term" value="F:ATP binding"/>
    <property type="evidence" value="ECO:0007669"/>
    <property type="project" value="UniProtKB-KW"/>
</dbReference>
<reference evidence="8" key="1">
    <citation type="journal article" date="2019" name="Int. J. Syst. Evol. Microbiol.">
        <title>The Global Catalogue of Microorganisms (GCM) 10K type strain sequencing project: providing services to taxonomists for standard genome sequencing and annotation.</title>
        <authorList>
            <consortium name="The Broad Institute Genomics Platform"/>
            <consortium name="The Broad Institute Genome Sequencing Center for Infectious Disease"/>
            <person name="Wu L."/>
            <person name="Ma J."/>
        </authorList>
    </citation>
    <scope>NUCLEOTIDE SEQUENCE [LARGE SCALE GENOMIC DNA]</scope>
    <source>
        <strain evidence="8">CECT 8472</strain>
    </source>
</reference>
<dbReference type="Pfam" id="PF08352">
    <property type="entry name" value="oligo_HPY"/>
    <property type="match status" value="1"/>
</dbReference>
<dbReference type="Pfam" id="PF00005">
    <property type="entry name" value="ABC_tran"/>
    <property type="match status" value="1"/>
</dbReference>
<sequence>MTSAEPLITLETVSKRFTRRLDVAERLARGLGAKIKEQTVHAVDRVTLNVGKGEVVGLVGESGCGKSTLGRIVAGLHKPSDGRFLYRGQPVEQLAKRDAAHLDLAIQMIFQDPMASLNPRMKAGQIIGEAVQAHGLVPRAEQKDYVAQMMQRVGLDPDYRARYPHQFSGGQRQRIGIARALAVKPEMLVCDESVAALDVSIQAQVLNLFMELQQDFGLTYLFISHDLGVVEHLSDQVVIMYLGRVVEQAPTAELFAGPNHPYTQALLEDVPRLEAGKRRFHPIKGEIPSPLDPPPGCHFHPRCPHAFDRCRVEEPALEEIAPGHFSACHLNTTSRTDRP</sequence>
<evidence type="ECO:0000256" key="5">
    <source>
        <dbReference type="ARBA" id="ARBA00022840"/>
    </source>
</evidence>
<evidence type="ECO:0000256" key="3">
    <source>
        <dbReference type="ARBA" id="ARBA00022448"/>
    </source>
</evidence>
<comment type="similarity">
    <text evidence="2">Belongs to the ABC transporter superfamily.</text>
</comment>
<keyword evidence="5 7" id="KW-0067">ATP-binding</keyword>
<dbReference type="SMART" id="SM00382">
    <property type="entry name" value="AAA"/>
    <property type="match status" value="1"/>
</dbReference>
<dbReference type="InterPro" id="IPR050319">
    <property type="entry name" value="ABC_transp_ATP-bind"/>
</dbReference>
<dbReference type="EMBL" id="JBHSCW010000005">
    <property type="protein sequence ID" value="MFC4352030.1"/>
    <property type="molecule type" value="Genomic_DNA"/>
</dbReference>
<evidence type="ECO:0000256" key="1">
    <source>
        <dbReference type="ARBA" id="ARBA00004417"/>
    </source>
</evidence>
<dbReference type="NCBIfam" id="TIGR01727">
    <property type="entry name" value="oligo_HPY"/>
    <property type="match status" value="1"/>
</dbReference>
<comment type="caution">
    <text evidence="7">The sequence shown here is derived from an EMBL/GenBank/DDBJ whole genome shotgun (WGS) entry which is preliminary data.</text>
</comment>
<keyword evidence="3" id="KW-0813">Transport</keyword>
<feature type="domain" description="ABC transporter" evidence="6">
    <location>
        <begin position="18"/>
        <end position="267"/>
    </location>
</feature>
<dbReference type="Proteomes" id="UP001595799">
    <property type="component" value="Unassembled WGS sequence"/>
</dbReference>
<proteinExistence type="inferred from homology"/>
<dbReference type="CDD" id="cd03257">
    <property type="entry name" value="ABC_NikE_OppD_transporters"/>
    <property type="match status" value="1"/>
</dbReference>
<dbReference type="InterPro" id="IPR003593">
    <property type="entry name" value="AAA+_ATPase"/>
</dbReference>
<gene>
    <name evidence="7" type="ORF">ACFOW6_10805</name>
</gene>
<keyword evidence="8" id="KW-1185">Reference proteome</keyword>
<dbReference type="Gene3D" id="3.40.50.300">
    <property type="entry name" value="P-loop containing nucleotide triphosphate hydrolases"/>
    <property type="match status" value="1"/>
</dbReference>
<dbReference type="RefSeq" id="WP_382422380.1">
    <property type="nucleotide sequence ID" value="NZ_JBHSCW010000005.1"/>
</dbReference>
<evidence type="ECO:0000313" key="8">
    <source>
        <dbReference type="Proteomes" id="UP001595799"/>
    </source>
</evidence>
<comment type="subcellular location">
    <subcellularLocation>
        <location evidence="1">Cell inner membrane</location>
        <topology evidence="1">Peripheral membrane protein</topology>
    </subcellularLocation>
</comment>
<name>A0ABV8UN72_9PROT</name>
<dbReference type="PROSITE" id="PS50893">
    <property type="entry name" value="ABC_TRANSPORTER_2"/>
    <property type="match status" value="1"/>
</dbReference>
<protein>
    <submittedName>
        <fullName evidence="7">ABC transporter ATP-binding protein</fullName>
    </submittedName>
</protein>
<dbReference type="InterPro" id="IPR027417">
    <property type="entry name" value="P-loop_NTPase"/>
</dbReference>
<evidence type="ECO:0000313" key="7">
    <source>
        <dbReference type="EMBL" id="MFC4352030.1"/>
    </source>
</evidence>
<evidence type="ECO:0000256" key="2">
    <source>
        <dbReference type="ARBA" id="ARBA00005417"/>
    </source>
</evidence>
<dbReference type="SUPFAM" id="SSF52540">
    <property type="entry name" value="P-loop containing nucleoside triphosphate hydrolases"/>
    <property type="match status" value="1"/>
</dbReference>
<accession>A0ABV8UN72</accession>
<keyword evidence="4" id="KW-0547">Nucleotide-binding</keyword>
<dbReference type="InterPro" id="IPR017871">
    <property type="entry name" value="ABC_transporter-like_CS"/>
</dbReference>
<dbReference type="InterPro" id="IPR013563">
    <property type="entry name" value="Oligopep_ABC_C"/>
</dbReference>